<dbReference type="AlphaFoldDB" id="A0A9D1GIQ9"/>
<sequence>MLMPSIFGESLLDDFFNAPFTYEGTSTGGLMQTDVKDMDDHYEIIMNLPGIKKEEVQAELKDGYLTITASSNTNKDEKDSEGRYIRRERRSGSCSRSFYVGDQVTQDEIKAKFENGTLTMTVPKKEEKPEVPSRKYISIEG</sequence>
<evidence type="ECO:0000256" key="1">
    <source>
        <dbReference type="PROSITE-ProRule" id="PRU00285"/>
    </source>
</evidence>
<dbReference type="InterPro" id="IPR008978">
    <property type="entry name" value="HSP20-like_chaperone"/>
</dbReference>
<comment type="similarity">
    <text evidence="1 2">Belongs to the small heat shock protein (HSP20) family.</text>
</comment>
<dbReference type="InterPro" id="IPR031107">
    <property type="entry name" value="Small_HSP"/>
</dbReference>
<dbReference type="Pfam" id="PF00011">
    <property type="entry name" value="HSP20"/>
    <property type="match status" value="1"/>
</dbReference>
<comment type="caution">
    <text evidence="5">The sequence shown here is derived from an EMBL/GenBank/DDBJ whole genome shotgun (WGS) entry which is preliminary data.</text>
</comment>
<name>A0A9D1GIQ9_9FIRM</name>
<protein>
    <submittedName>
        <fullName evidence="5">Hsp20/alpha crystallin family protein</fullName>
    </submittedName>
</protein>
<feature type="domain" description="SHSP" evidence="4">
    <location>
        <begin position="24"/>
        <end position="141"/>
    </location>
</feature>
<evidence type="ECO:0000259" key="4">
    <source>
        <dbReference type="PROSITE" id="PS01031"/>
    </source>
</evidence>
<reference evidence="5" key="1">
    <citation type="submission" date="2020-10" db="EMBL/GenBank/DDBJ databases">
        <authorList>
            <person name="Gilroy R."/>
        </authorList>
    </citation>
    <scope>NUCLEOTIDE SEQUENCE</scope>
    <source>
        <strain evidence="5">CHK123-3438</strain>
    </source>
</reference>
<organism evidence="5 6">
    <name type="scientific">Candidatus Caccovicinus merdipullorum</name>
    <dbReference type="NCBI Taxonomy" id="2840724"/>
    <lineage>
        <taxon>Bacteria</taxon>
        <taxon>Bacillati</taxon>
        <taxon>Bacillota</taxon>
        <taxon>Clostridia</taxon>
        <taxon>Eubacteriales</taxon>
        <taxon>Candidatus Caccovicinus</taxon>
    </lineage>
</organism>
<dbReference type="SUPFAM" id="SSF49764">
    <property type="entry name" value="HSP20-like chaperones"/>
    <property type="match status" value="1"/>
</dbReference>
<dbReference type="InterPro" id="IPR002068">
    <property type="entry name" value="A-crystallin/Hsp20_dom"/>
</dbReference>
<evidence type="ECO:0000313" key="5">
    <source>
        <dbReference type="EMBL" id="HIT41882.1"/>
    </source>
</evidence>
<accession>A0A9D1GIQ9</accession>
<proteinExistence type="inferred from homology"/>
<gene>
    <name evidence="5" type="ORF">IAB60_07295</name>
</gene>
<evidence type="ECO:0000313" key="6">
    <source>
        <dbReference type="Proteomes" id="UP000886860"/>
    </source>
</evidence>
<dbReference type="Gene3D" id="2.60.40.790">
    <property type="match status" value="1"/>
</dbReference>
<dbReference type="Proteomes" id="UP000886860">
    <property type="component" value="Unassembled WGS sequence"/>
</dbReference>
<reference evidence="5" key="2">
    <citation type="journal article" date="2021" name="PeerJ">
        <title>Extensive microbial diversity within the chicken gut microbiome revealed by metagenomics and culture.</title>
        <authorList>
            <person name="Gilroy R."/>
            <person name="Ravi A."/>
            <person name="Getino M."/>
            <person name="Pursley I."/>
            <person name="Horton D.L."/>
            <person name="Alikhan N.F."/>
            <person name="Baker D."/>
            <person name="Gharbi K."/>
            <person name="Hall N."/>
            <person name="Watson M."/>
            <person name="Adriaenssens E.M."/>
            <person name="Foster-Nyarko E."/>
            <person name="Jarju S."/>
            <person name="Secka A."/>
            <person name="Antonio M."/>
            <person name="Oren A."/>
            <person name="Chaudhuri R.R."/>
            <person name="La Ragione R."/>
            <person name="Hildebrand F."/>
            <person name="Pallen M.J."/>
        </authorList>
    </citation>
    <scope>NUCLEOTIDE SEQUENCE</scope>
    <source>
        <strain evidence="5">CHK123-3438</strain>
    </source>
</reference>
<evidence type="ECO:0000256" key="3">
    <source>
        <dbReference type="SAM" id="MobiDB-lite"/>
    </source>
</evidence>
<dbReference type="CDD" id="cd06471">
    <property type="entry name" value="ACD_LpsHSP_like"/>
    <property type="match status" value="1"/>
</dbReference>
<feature type="region of interest" description="Disordered" evidence="3">
    <location>
        <begin position="70"/>
        <end position="90"/>
    </location>
</feature>
<evidence type="ECO:0000256" key="2">
    <source>
        <dbReference type="RuleBase" id="RU003616"/>
    </source>
</evidence>
<dbReference type="EMBL" id="DVKS01000123">
    <property type="protein sequence ID" value="HIT41882.1"/>
    <property type="molecule type" value="Genomic_DNA"/>
</dbReference>
<dbReference type="PANTHER" id="PTHR11527">
    <property type="entry name" value="HEAT-SHOCK PROTEIN 20 FAMILY MEMBER"/>
    <property type="match status" value="1"/>
</dbReference>
<feature type="compositionally biased region" description="Basic and acidic residues" evidence="3">
    <location>
        <begin position="74"/>
        <end position="85"/>
    </location>
</feature>
<dbReference type="PROSITE" id="PS01031">
    <property type="entry name" value="SHSP"/>
    <property type="match status" value="1"/>
</dbReference>